<keyword evidence="1" id="KW-0808">Transferase</keyword>
<organism evidence="1 2">
    <name type="scientific">Idiomarina piscisalsi</name>
    <dbReference type="NCBI Taxonomy" id="1096243"/>
    <lineage>
        <taxon>Bacteria</taxon>
        <taxon>Pseudomonadati</taxon>
        <taxon>Pseudomonadota</taxon>
        <taxon>Gammaproteobacteria</taxon>
        <taxon>Alteromonadales</taxon>
        <taxon>Idiomarinaceae</taxon>
        <taxon>Idiomarina</taxon>
    </lineage>
</organism>
<reference evidence="1 2" key="1">
    <citation type="journal article" date="2011" name="Front. Microbiol.">
        <title>Genomic signatures of strain selection and enhancement in Bacillus atrophaeus var. globigii, a historical biowarfare simulant.</title>
        <authorList>
            <person name="Gibbons H.S."/>
            <person name="Broomall S.M."/>
            <person name="McNew L.A."/>
            <person name="Daligault H."/>
            <person name="Chapman C."/>
            <person name="Bruce D."/>
            <person name="Karavis M."/>
            <person name="Krepps M."/>
            <person name="McGregor P.A."/>
            <person name="Hong C."/>
            <person name="Park K.H."/>
            <person name="Akmal A."/>
            <person name="Feldman A."/>
            <person name="Lin J.S."/>
            <person name="Chang W.E."/>
            <person name="Higgs B.W."/>
            <person name="Demirev P."/>
            <person name="Lindquist J."/>
            <person name="Liem A."/>
            <person name="Fochler E."/>
            <person name="Read T.D."/>
            <person name="Tapia R."/>
            <person name="Johnson S."/>
            <person name="Bishop-Lilly K.A."/>
            <person name="Detter C."/>
            <person name="Han C."/>
            <person name="Sozhamannan S."/>
            <person name="Rosenzweig C.N."/>
            <person name="Skowronski E.W."/>
        </authorList>
    </citation>
    <scope>NUCLEOTIDE SEQUENCE [LARGE SCALE GENOMIC DNA]</scope>
    <source>
        <strain evidence="1 2">TPS4-2</strain>
    </source>
</reference>
<dbReference type="EMBL" id="PIQA01000006">
    <property type="protein sequence ID" value="RUO64181.1"/>
    <property type="molecule type" value="Genomic_DNA"/>
</dbReference>
<dbReference type="AlphaFoldDB" id="A0A432YR47"/>
<gene>
    <name evidence="1" type="ORF">CWI73_08435</name>
</gene>
<sequence>MQNGKGVLANNRFRQPAQITLKSNDGYQTLNITLVGQQYPDYLILELSRQYRWQDVLPQLKANRTFAFTTVAASGEQVTGTVDLLSMTQFPQKLLFVSYPREANVQSLRTSPRISVNCGAELQLHRAQGNGNPLSGIVVDVSGKGIGFQYRGTQPASLEDEGGLQASVTVTEPGNDLSLGLFHVKSLDIVGPGVWQFGLAFKDKPDNFQDLLGKLLMASSEVKALLSDNDIGFETSDNTLQAES</sequence>
<comment type="caution">
    <text evidence="1">The sequence shown here is derived from an EMBL/GenBank/DDBJ whole genome shotgun (WGS) entry which is preliminary data.</text>
</comment>
<dbReference type="RefSeq" id="WP_126752369.1">
    <property type="nucleotide sequence ID" value="NZ_JBHUMT010000015.1"/>
</dbReference>
<proteinExistence type="predicted"/>
<dbReference type="Proteomes" id="UP000288361">
    <property type="component" value="Unassembled WGS sequence"/>
</dbReference>
<accession>A0A432YR47</accession>
<protein>
    <submittedName>
        <fullName evidence="1">Glycosyltransferase</fullName>
    </submittedName>
</protein>
<dbReference type="GO" id="GO:0016740">
    <property type="term" value="F:transferase activity"/>
    <property type="evidence" value="ECO:0007669"/>
    <property type="project" value="UniProtKB-KW"/>
</dbReference>
<evidence type="ECO:0000313" key="2">
    <source>
        <dbReference type="Proteomes" id="UP000288361"/>
    </source>
</evidence>
<evidence type="ECO:0000313" key="1">
    <source>
        <dbReference type="EMBL" id="RUO64181.1"/>
    </source>
</evidence>
<name>A0A432YR47_9GAMM</name>